<evidence type="ECO:0000256" key="1">
    <source>
        <dbReference type="SAM" id="SignalP"/>
    </source>
</evidence>
<keyword evidence="1" id="KW-0732">Signal</keyword>
<keyword evidence="3" id="KW-1185">Reference proteome</keyword>
<feature type="chain" id="PRO_5047475845" evidence="1">
    <location>
        <begin position="30"/>
        <end position="69"/>
    </location>
</feature>
<feature type="signal peptide" evidence="1">
    <location>
        <begin position="1"/>
        <end position="29"/>
    </location>
</feature>
<evidence type="ECO:0000313" key="3">
    <source>
        <dbReference type="Proteomes" id="UP000837857"/>
    </source>
</evidence>
<dbReference type="EMBL" id="OW152828">
    <property type="protein sequence ID" value="CAH2044752.1"/>
    <property type="molecule type" value="Genomic_DNA"/>
</dbReference>
<reference evidence="2" key="1">
    <citation type="submission" date="2022-03" db="EMBL/GenBank/DDBJ databases">
        <authorList>
            <person name="Martin H S."/>
        </authorList>
    </citation>
    <scope>NUCLEOTIDE SEQUENCE</scope>
</reference>
<gene>
    <name evidence="2" type="ORF">IPOD504_LOCUS4773</name>
</gene>
<proteinExistence type="predicted"/>
<feature type="non-terminal residue" evidence="2">
    <location>
        <position position="1"/>
    </location>
</feature>
<organism evidence="2 3">
    <name type="scientific">Iphiclides podalirius</name>
    <name type="common">scarce swallowtail</name>
    <dbReference type="NCBI Taxonomy" id="110791"/>
    <lineage>
        <taxon>Eukaryota</taxon>
        <taxon>Metazoa</taxon>
        <taxon>Ecdysozoa</taxon>
        <taxon>Arthropoda</taxon>
        <taxon>Hexapoda</taxon>
        <taxon>Insecta</taxon>
        <taxon>Pterygota</taxon>
        <taxon>Neoptera</taxon>
        <taxon>Endopterygota</taxon>
        <taxon>Lepidoptera</taxon>
        <taxon>Glossata</taxon>
        <taxon>Ditrysia</taxon>
        <taxon>Papilionoidea</taxon>
        <taxon>Papilionidae</taxon>
        <taxon>Papilioninae</taxon>
        <taxon>Iphiclides</taxon>
    </lineage>
</organism>
<sequence length="69" mass="7037">MSAQLAGKRQSGSLAICGLLAPLTGLVTSGSCFQIAGVRHATSSGATERPGMPATNDVIMARFTARPFT</sequence>
<dbReference type="Proteomes" id="UP000837857">
    <property type="component" value="Chromosome 16"/>
</dbReference>
<name>A0ABN8I2U8_9NEOP</name>
<protein>
    <submittedName>
        <fullName evidence="2">Uncharacterized protein</fullName>
    </submittedName>
</protein>
<accession>A0ABN8I2U8</accession>
<evidence type="ECO:0000313" key="2">
    <source>
        <dbReference type="EMBL" id="CAH2044752.1"/>
    </source>
</evidence>